<dbReference type="SMART" id="SM00719">
    <property type="entry name" value="Plus3"/>
    <property type="match status" value="1"/>
</dbReference>
<evidence type="ECO:0000256" key="2">
    <source>
        <dbReference type="ARBA" id="ARBA00007324"/>
    </source>
</evidence>
<dbReference type="PANTHER" id="PTHR13085">
    <property type="entry name" value="MICROSOMAL SIGNAL PEPTIDASE 25 KDA SUBUNIT"/>
    <property type="match status" value="1"/>
</dbReference>
<evidence type="ECO:0000256" key="11">
    <source>
        <dbReference type="SAM" id="Phobius"/>
    </source>
</evidence>
<keyword evidence="6 11" id="KW-1133">Transmembrane helix</keyword>
<dbReference type="Pfam" id="PF03126">
    <property type="entry name" value="Plus-3"/>
    <property type="match status" value="1"/>
</dbReference>
<dbReference type="GO" id="GO:0003677">
    <property type="term" value="F:DNA binding"/>
    <property type="evidence" value="ECO:0007669"/>
    <property type="project" value="InterPro"/>
</dbReference>
<evidence type="ECO:0000256" key="4">
    <source>
        <dbReference type="ARBA" id="ARBA00022692"/>
    </source>
</evidence>
<evidence type="ECO:0000313" key="13">
    <source>
        <dbReference type="EMBL" id="KAL0265693.1"/>
    </source>
</evidence>
<dbReference type="SUPFAM" id="SSF159042">
    <property type="entry name" value="Plus3-like"/>
    <property type="match status" value="1"/>
</dbReference>
<dbReference type="InterPro" id="IPR009582">
    <property type="entry name" value="Spc2/SPCS2"/>
</dbReference>
<dbReference type="EMBL" id="JARGDH010000006">
    <property type="protein sequence ID" value="KAL0265693.1"/>
    <property type="molecule type" value="Genomic_DNA"/>
</dbReference>
<dbReference type="Gene3D" id="3.90.70.200">
    <property type="entry name" value="Plus-3 domain"/>
    <property type="match status" value="1"/>
</dbReference>
<evidence type="ECO:0000259" key="12">
    <source>
        <dbReference type="SMART" id="SM00719"/>
    </source>
</evidence>
<dbReference type="InterPro" id="IPR004343">
    <property type="entry name" value="Plus-3_dom"/>
</dbReference>
<evidence type="ECO:0000256" key="8">
    <source>
        <dbReference type="ARBA" id="ARBA00031207"/>
    </source>
</evidence>
<dbReference type="GO" id="GO:0045047">
    <property type="term" value="P:protein targeting to ER"/>
    <property type="evidence" value="ECO:0007669"/>
    <property type="project" value="TreeGrafter"/>
</dbReference>
<proteinExistence type="inferred from homology"/>
<name>A0AAW2H7H6_9NEOP</name>
<keyword evidence="4 11" id="KW-0812">Transmembrane</keyword>
<comment type="similarity">
    <text evidence="2">Belongs to the SPCS2 family.</text>
</comment>
<keyword evidence="5" id="KW-0256">Endoplasmic reticulum</keyword>
<evidence type="ECO:0000256" key="7">
    <source>
        <dbReference type="ARBA" id="ARBA00023136"/>
    </source>
</evidence>
<organism evidence="13">
    <name type="scientific">Menopon gallinae</name>
    <name type="common">poultry shaft louse</name>
    <dbReference type="NCBI Taxonomy" id="328185"/>
    <lineage>
        <taxon>Eukaryota</taxon>
        <taxon>Metazoa</taxon>
        <taxon>Ecdysozoa</taxon>
        <taxon>Arthropoda</taxon>
        <taxon>Hexapoda</taxon>
        <taxon>Insecta</taxon>
        <taxon>Pterygota</taxon>
        <taxon>Neoptera</taxon>
        <taxon>Paraneoptera</taxon>
        <taxon>Psocodea</taxon>
        <taxon>Troctomorpha</taxon>
        <taxon>Phthiraptera</taxon>
        <taxon>Amblycera</taxon>
        <taxon>Menoponidae</taxon>
        <taxon>Menopon</taxon>
    </lineage>
</organism>
<keyword evidence="7 11" id="KW-0472">Membrane</keyword>
<evidence type="ECO:0000256" key="5">
    <source>
        <dbReference type="ARBA" id="ARBA00022824"/>
    </source>
</evidence>
<evidence type="ECO:0000256" key="10">
    <source>
        <dbReference type="SAM" id="MobiDB-lite"/>
    </source>
</evidence>
<feature type="transmembrane region" description="Helical" evidence="11">
    <location>
        <begin position="81"/>
        <end position="103"/>
    </location>
</feature>
<dbReference type="Pfam" id="PF06703">
    <property type="entry name" value="SPC25"/>
    <property type="match status" value="1"/>
</dbReference>
<evidence type="ECO:0000256" key="9">
    <source>
        <dbReference type="ARBA" id="ARBA00045608"/>
    </source>
</evidence>
<sequence length="480" mass="55065">MNNSLLKTYAKTPVKSEIFQLRALKITLDDVLKRYLTTVLGWKQCHTISDIRIFVGLVSIVSAAITLYLSLNVDFSVYKPFVVVLLSVYFALNVLLEIFLFIFPEPVFKGEKNGSVIVVKSDVKEPHPIYTLAIFRNGESVPVKYAKSVYVVPLAMRDRRTKGEAVSARPKDVASDTESDEELYIDSSDEERLKSMSEIQRQKILYERHAKLRAYKEKREIERRLRELSESRAAPSESEKTESASEFRCSDLALCVLPRDFLLENANKTYFEKFVGHLVKVKIRETYKIARIVGIGCGEVYTVKVGKRNISTTRALELVAGRDSQRKMSIQFVSNAPVEEEEFETFKAENGDFDLASHEEKVRSLKKYVQRHFGEVETLSERGLQSGRKRNTLLKIDLIKKREGALEMKKYDQASKIQEQIDQLTTSESREQDIWAVISERNRKINADIARMLSERPVQSADEDESSDPCKRKRTRGGYE</sequence>
<comment type="function">
    <text evidence="9">Component of the signal peptidase complex (SPC) which catalyzes the cleavage of N-terminal signal sequences from nascent proteins as they are translocated into the lumen of the endoplasmic reticulum. Enhances the enzymatic activity of SPC and facilitates the interactions between different components of the translocation site.</text>
</comment>
<protein>
    <recommendedName>
        <fullName evidence="3">Signal peptidase complex subunit 2</fullName>
    </recommendedName>
    <alternativeName>
        <fullName evidence="8">Microsomal signal peptidase 25 kDa subunit</fullName>
    </alternativeName>
</protein>
<reference evidence="13" key="1">
    <citation type="journal article" date="2024" name="Gigascience">
        <title>Chromosome-level genome of the poultry shaft louse Menopon gallinae provides insight into the host-switching and adaptive evolution of parasitic lice.</title>
        <authorList>
            <person name="Xu Y."/>
            <person name="Ma L."/>
            <person name="Liu S."/>
            <person name="Liang Y."/>
            <person name="Liu Q."/>
            <person name="He Z."/>
            <person name="Tian L."/>
            <person name="Duan Y."/>
            <person name="Cai W."/>
            <person name="Li H."/>
            <person name="Song F."/>
        </authorList>
    </citation>
    <scope>NUCLEOTIDE SEQUENCE</scope>
    <source>
        <strain evidence="13">Cailab_2023a</strain>
    </source>
</reference>
<dbReference type="PANTHER" id="PTHR13085:SF0">
    <property type="entry name" value="SIGNAL PEPTIDASE COMPLEX SUBUNIT 2"/>
    <property type="match status" value="1"/>
</dbReference>
<accession>A0AAW2H7H6</accession>
<evidence type="ECO:0000256" key="3">
    <source>
        <dbReference type="ARBA" id="ARBA00017057"/>
    </source>
</evidence>
<feature type="region of interest" description="Disordered" evidence="10">
    <location>
        <begin position="453"/>
        <end position="480"/>
    </location>
</feature>
<comment type="subcellular location">
    <subcellularLocation>
        <location evidence="1">Endoplasmic reticulum membrane</location>
        <topology evidence="1">Multi-pass membrane protein</topology>
    </subcellularLocation>
</comment>
<dbReference type="GO" id="GO:0005787">
    <property type="term" value="C:signal peptidase complex"/>
    <property type="evidence" value="ECO:0007669"/>
    <property type="project" value="InterPro"/>
</dbReference>
<dbReference type="InterPro" id="IPR036128">
    <property type="entry name" value="Plus3-like_sf"/>
</dbReference>
<dbReference type="AlphaFoldDB" id="A0AAW2H7H6"/>
<gene>
    <name evidence="13" type="ORF">PYX00_011407</name>
</gene>
<evidence type="ECO:0000256" key="6">
    <source>
        <dbReference type="ARBA" id="ARBA00022989"/>
    </source>
</evidence>
<feature type="compositionally biased region" description="Basic residues" evidence="10">
    <location>
        <begin position="471"/>
        <end position="480"/>
    </location>
</feature>
<feature type="domain" description="Plus3" evidence="12">
    <location>
        <begin position="246"/>
        <end position="352"/>
    </location>
</feature>
<evidence type="ECO:0000256" key="1">
    <source>
        <dbReference type="ARBA" id="ARBA00004477"/>
    </source>
</evidence>
<dbReference type="GO" id="GO:0006465">
    <property type="term" value="P:signal peptide processing"/>
    <property type="evidence" value="ECO:0007669"/>
    <property type="project" value="InterPro"/>
</dbReference>
<feature type="transmembrane region" description="Helical" evidence="11">
    <location>
        <begin position="51"/>
        <end position="69"/>
    </location>
</feature>
<comment type="caution">
    <text evidence="13">The sequence shown here is derived from an EMBL/GenBank/DDBJ whole genome shotgun (WGS) entry which is preliminary data.</text>
</comment>